<evidence type="ECO:0000256" key="2">
    <source>
        <dbReference type="ARBA" id="ARBA00022908"/>
    </source>
</evidence>
<dbReference type="PANTHER" id="PTHR30629:SF2">
    <property type="entry name" value="PROPHAGE INTEGRASE INTS-RELATED"/>
    <property type="match status" value="1"/>
</dbReference>
<dbReference type="Gene3D" id="1.10.443.10">
    <property type="entry name" value="Intergrase catalytic core"/>
    <property type="match status" value="1"/>
</dbReference>
<accession>A0A859DPI5</accession>
<dbReference type="Proteomes" id="UP000501316">
    <property type="component" value="Chromosome"/>
</dbReference>
<evidence type="ECO:0000256" key="5">
    <source>
        <dbReference type="PROSITE-ProRule" id="PRU01248"/>
    </source>
</evidence>
<proteinExistence type="inferred from homology"/>
<sequence>MKSQKNLTVTAWLNKWLDTHVQPNLAHKTYISYRIVTNILERSFPELENVPVSQMNSFHAQRIINSLADKYSKSTLNEMRVIFHQSFEAASQIPSMHVNRIGKMRIPDRASQKHVRALTRAEQEAVEEAAQHVYMGYLAIFFLRTGLRSAELCNLKWQDFNEKRRMIFVRKSKTPSGVRFIPLRNEALQIILMQPKNTAVIMLFFTRSGMELLLQHLYCRIVYAFAQRNWH</sequence>
<dbReference type="InterPro" id="IPR011010">
    <property type="entry name" value="DNA_brk_join_enz"/>
</dbReference>
<dbReference type="InterPro" id="IPR002104">
    <property type="entry name" value="Integrase_catalytic"/>
</dbReference>
<keyword evidence="2" id="KW-0229">DNA integration</keyword>
<reference evidence="8 9" key="1">
    <citation type="submission" date="2019-11" db="EMBL/GenBank/DDBJ databases">
        <authorList>
            <person name="Ren C."/>
            <person name="Wang H."/>
            <person name="Xu Y."/>
        </authorList>
    </citation>
    <scope>NUCLEOTIDE SEQUENCE [LARGE SCALE GENOMIC DNA]</scope>
    <source>
        <strain evidence="8 9">LBM 19010</strain>
    </source>
</reference>
<comment type="similarity">
    <text evidence="1">Belongs to the 'phage' integrase family.</text>
</comment>
<name>A0A859DPI5_9FIRM</name>
<dbReference type="PANTHER" id="PTHR30629">
    <property type="entry name" value="PROPHAGE INTEGRASE"/>
    <property type="match status" value="1"/>
</dbReference>
<feature type="domain" description="Core-binding (CB)" evidence="7">
    <location>
        <begin position="7"/>
        <end position="91"/>
    </location>
</feature>
<dbReference type="SUPFAM" id="SSF56349">
    <property type="entry name" value="DNA breaking-rejoining enzymes"/>
    <property type="match status" value="1"/>
</dbReference>
<dbReference type="InterPro" id="IPR013762">
    <property type="entry name" value="Integrase-like_cat_sf"/>
</dbReference>
<dbReference type="PROSITE" id="PS51900">
    <property type="entry name" value="CB"/>
    <property type="match status" value="1"/>
</dbReference>
<keyword evidence="3 5" id="KW-0238">DNA-binding</keyword>
<evidence type="ECO:0000256" key="1">
    <source>
        <dbReference type="ARBA" id="ARBA00008857"/>
    </source>
</evidence>
<evidence type="ECO:0000256" key="3">
    <source>
        <dbReference type="ARBA" id="ARBA00023125"/>
    </source>
</evidence>
<dbReference type="InterPro" id="IPR050808">
    <property type="entry name" value="Phage_Integrase"/>
</dbReference>
<dbReference type="Pfam" id="PF00589">
    <property type="entry name" value="Phage_integrase"/>
    <property type="match status" value="1"/>
</dbReference>
<dbReference type="GO" id="GO:0003677">
    <property type="term" value="F:DNA binding"/>
    <property type="evidence" value="ECO:0007669"/>
    <property type="project" value="UniProtKB-UniRule"/>
</dbReference>
<dbReference type="GO" id="GO:0006310">
    <property type="term" value="P:DNA recombination"/>
    <property type="evidence" value="ECO:0007669"/>
    <property type="project" value="UniProtKB-KW"/>
</dbReference>
<organism evidence="8 9">
    <name type="scientific">Caproicibacterium lactatifermentans</name>
    <dbReference type="NCBI Taxonomy" id="2666138"/>
    <lineage>
        <taxon>Bacteria</taxon>
        <taxon>Bacillati</taxon>
        <taxon>Bacillota</taxon>
        <taxon>Clostridia</taxon>
        <taxon>Eubacteriales</taxon>
        <taxon>Oscillospiraceae</taxon>
        <taxon>Caproicibacterium</taxon>
    </lineage>
</organism>
<feature type="domain" description="Tyr recombinase" evidence="6">
    <location>
        <begin position="113"/>
        <end position="231"/>
    </location>
</feature>
<evidence type="ECO:0000259" key="7">
    <source>
        <dbReference type="PROSITE" id="PS51900"/>
    </source>
</evidence>
<dbReference type="KEGG" id="clf:GJQ69_03930"/>
<dbReference type="InterPro" id="IPR010998">
    <property type="entry name" value="Integrase_recombinase_N"/>
</dbReference>
<dbReference type="GO" id="GO:0015074">
    <property type="term" value="P:DNA integration"/>
    <property type="evidence" value="ECO:0007669"/>
    <property type="project" value="UniProtKB-KW"/>
</dbReference>
<dbReference type="Gene3D" id="1.10.150.130">
    <property type="match status" value="1"/>
</dbReference>
<keyword evidence="4" id="KW-0233">DNA recombination</keyword>
<dbReference type="PROSITE" id="PS51898">
    <property type="entry name" value="TYR_RECOMBINASE"/>
    <property type="match status" value="1"/>
</dbReference>
<evidence type="ECO:0000256" key="4">
    <source>
        <dbReference type="ARBA" id="ARBA00023172"/>
    </source>
</evidence>
<gene>
    <name evidence="8" type="ORF">GJQ69_03930</name>
</gene>
<dbReference type="InterPro" id="IPR044068">
    <property type="entry name" value="CB"/>
</dbReference>
<dbReference type="AlphaFoldDB" id="A0A859DPI5"/>
<evidence type="ECO:0000313" key="8">
    <source>
        <dbReference type="EMBL" id="QKN23700.1"/>
    </source>
</evidence>
<protein>
    <submittedName>
        <fullName evidence="8">Tyrosine-type recombinase/integrase</fullName>
    </submittedName>
</protein>
<evidence type="ECO:0000313" key="9">
    <source>
        <dbReference type="Proteomes" id="UP000501316"/>
    </source>
</evidence>
<evidence type="ECO:0000259" key="6">
    <source>
        <dbReference type="PROSITE" id="PS51898"/>
    </source>
</evidence>
<dbReference type="EMBL" id="CP046051">
    <property type="protein sequence ID" value="QKN23700.1"/>
    <property type="molecule type" value="Genomic_DNA"/>
</dbReference>